<protein>
    <submittedName>
        <fullName evidence="2">Uncharacterized protein</fullName>
    </submittedName>
</protein>
<name>A0A4Z0QYH6_9FIRM</name>
<proteinExistence type="predicted"/>
<sequence length="67" mass="7885">MRDTFLFPNFILFLILWFLSLALFYYIIKTAVRNGVQQAHAGLIESVRQIEKDVHEIKLETSKKESN</sequence>
<accession>A0A4Z0QYH6</accession>
<comment type="caution">
    <text evidence="2">The sequence shown here is derived from an EMBL/GenBank/DDBJ whole genome shotgun (WGS) entry which is preliminary data.</text>
</comment>
<feature type="transmembrane region" description="Helical" evidence="1">
    <location>
        <begin position="6"/>
        <end position="28"/>
    </location>
</feature>
<keyword evidence="1" id="KW-1133">Transmembrane helix</keyword>
<gene>
    <name evidence="2" type="ORF">E4K67_22285</name>
</gene>
<keyword evidence="1" id="KW-0472">Membrane</keyword>
<dbReference type="RefSeq" id="WP_135550778.1">
    <property type="nucleotide sequence ID" value="NZ_SPQQ01000010.1"/>
</dbReference>
<keyword evidence="1" id="KW-0812">Transmembrane</keyword>
<dbReference type="EMBL" id="SPQQ01000010">
    <property type="protein sequence ID" value="TGE35851.1"/>
    <property type="molecule type" value="Genomic_DNA"/>
</dbReference>
<dbReference type="OrthoDB" id="1799605at2"/>
<organism evidence="2 3">
    <name type="scientific">Desulfosporosinus fructosivorans</name>
    <dbReference type="NCBI Taxonomy" id="2018669"/>
    <lineage>
        <taxon>Bacteria</taxon>
        <taxon>Bacillati</taxon>
        <taxon>Bacillota</taxon>
        <taxon>Clostridia</taxon>
        <taxon>Eubacteriales</taxon>
        <taxon>Desulfitobacteriaceae</taxon>
        <taxon>Desulfosporosinus</taxon>
    </lineage>
</organism>
<evidence type="ECO:0000313" key="2">
    <source>
        <dbReference type="EMBL" id="TGE35851.1"/>
    </source>
</evidence>
<dbReference type="AlphaFoldDB" id="A0A4Z0QYH6"/>
<evidence type="ECO:0000313" key="3">
    <source>
        <dbReference type="Proteomes" id="UP000298460"/>
    </source>
</evidence>
<evidence type="ECO:0000256" key="1">
    <source>
        <dbReference type="SAM" id="Phobius"/>
    </source>
</evidence>
<dbReference type="Proteomes" id="UP000298460">
    <property type="component" value="Unassembled WGS sequence"/>
</dbReference>
<keyword evidence="3" id="KW-1185">Reference proteome</keyword>
<reference evidence="2 3" key="1">
    <citation type="submission" date="2019-03" db="EMBL/GenBank/DDBJ databases">
        <title>Draft Genome Sequence of Desulfosporosinus fructosivorans Strain 63.6F, Isolated from Marine Sediment in the Baltic Sea.</title>
        <authorList>
            <person name="Hausmann B."/>
            <person name="Vandieken V."/>
            <person name="Pjevac P."/>
            <person name="Schreck K."/>
            <person name="Herbold C.W."/>
            <person name="Loy A."/>
        </authorList>
    </citation>
    <scope>NUCLEOTIDE SEQUENCE [LARGE SCALE GENOMIC DNA]</scope>
    <source>
        <strain evidence="2 3">63.6F</strain>
    </source>
</reference>